<dbReference type="CDD" id="cd01885">
    <property type="entry name" value="EF2"/>
    <property type="match status" value="1"/>
</dbReference>
<keyword evidence="7 10" id="KW-0648">Protein biosynthesis</keyword>
<evidence type="ECO:0000256" key="10">
    <source>
        <dbReference type="HAMAP-Rule" id="MF_00054"/>
    </source>
</evidence>
<evidence type="ECO:0000256" key="4">
    <source>
        <dbReference type="ARBA" id="ARBA00022490"/>
    </source>
</evidence>
<keyword evidence="4 10" id="KW-0963">Cytoplasm</keyword>
<dbReference type="InterPro" id="IPR014721">
    <property type="entry name" value="Ribsml_uS5_D2-typ_fold_subgr"/>
</dbReference>
<dbReference type="FunFam" id="3.30.70.870:FF:000002">
    <property type="entry name" value="Translation elongation factor 2"/>
    <property type="match status" value="1"/>
</dbReference>
<dbReference type="GO" id="GO:0005525">
    <property type="term" value="F:GTP binding"/>
    <property type="evidence" value="ECO:0007669"/>
    <property type="project" value="UniProtKB-UniRule"/>
</dbReference>
<dbReference type="InterPro" id="IPR004543">
    <property type="entry name" value="Transl_elong_EFG/EF2_arc"/>
</dbReference>
<dbReference type="InterPro" id="IPR009000">
    <property type="entry name" value="Transl_B-barrel_sf"/>
</dbReference>
<keyword evidence="5 10" id="KW-0547">Nucleotide-binding</keyword>
<dbReference type="Gene3D" id="3.30.230.10">
    <property type="match status" value="1"/>
</dbReference>
<dbReference type="InterPro" id="IPR035647">
    <property type="entry name" value="EFG_III/V"/>
</dbReference>
<dbReference type="SUPFAM" id="SSF54211">
    <property type="entry name" value="Ribosomal protein S5 domain 2-like"/>
    <property type="match status" value="1"/>
</dbReference>
<dbReference type="FunFam" id="2.40.30.10:FF:000110">
    <property type="entry name" value="Elongation factor 2"/>
    <property type="match status" value="1"/>
</dbReference>
<feature type="binding site" evidence="10">
    <location>
        <begin position="94"/>
        <end position="98"/>
    </location>
    <ligand>
        <name>GTP</name>
        <dbReference type="ChEBI" id="CHEBI:37565"/>
    </ligand>
</feature>
<dbReference type="InterPro" id="IPR031157">
    <property type="entry name" value="G_TR_CS"/>
</dbReference>
<dbReference type="FunFam" id="3.40.50.300:FF:000684">
    <property type="entry name" value="Elongation factor 2"/>
    <property type="match status" value="1"/>
</dbReference>
<dbReference type="EMBL" id="FOUJ01000008">
    <property type="protein sequence ID" value="SFM92190.1"/>
    <property type="molecule type" value="Genomic_DNA"/>
</dbReference>
<dbReference type="Pfam" id="PF14492">
    <property type="entry name" value="EFG_III"/>
    <property type="match status" value="1"/>
</dbReference>
<dbReference type="CDD" id="cd01681">
    <property type="entry name" value="aeEF2_snRNP_like_IV"/>
    <property type="match status" value="1"/>
</dbReference>
<dbReference type="PROSITE" id="PS00301">
    <property type="entry name" value="G_TR_1"/>
    <property type="match status" value="1"/>
</dbReference>
<accession>A0A1I4UTT8</accession>
<dbReference type="GO" id="GO:0003746">
    <property type="term" value="F:translation elongation factor activity"/>
    <property type="evidence" value="ECO:0007669"/>
    <property type="project" value="UniProtKB-UniRule"/>
</dbReference>
<dbReference type="SUPFAM" id="SSF54980">
    <property type="entry name" value="EF-G C-terminal domain-like"/>
    <property type="match status" value="2"/>
</dbReference>
<name>A0A1I4UTT8_9EURY</name>
<feature type="domain" description="Tr-type G" evidence="11">
    <location>
        <begin position="19"/>
        <end position="263"/>
    </location>
</feature>
<dbReference type="Pfam" id="PF00679">
    <property type="entry name" value="EFG_C"/>
    <property type="match status" value="1"/>
</dbReference>
<dbReference type="PROSITE" id="PS51722">
    <property type="entry name" value="G_TR_2"/>
    <property type="match status" value="1"/>
</dbReference>
<dbReference type="Gene3D" id="3.30.70.870">
    <property type="entry name" value="Elongation Factor G (Translational Gtpase), domain 3"/>
    <property type="match status" value="1"/>
</dbReference>
<dbReference type="Proteomes" id="UP000198535">
    <property type="component" value="Unassembled WGS sequence"/>
</dbReference>
<dbReference type="InterPro" id="IPR041095">
    <property type="entry name" value="EFG_II"/>
</dbReference>
<dbReference type="CDD" id="cd01514">
    <property type="entry name" value="Elongation_Factor_C"/>
    <property type="match status" value="1"/>
</dbReference>
<comment type="subcellular location">
    <subcellularLocation>
        <location evidence="1 10">Cytoplasm</location>
    </subcellularLocation>
</comment>
<dbReference type="PANTHER" id="PTHR42908:SF3">
    <property type="entry name" value="ELONGATION FACTOR-LIKE GTPASE 1"/>
    <property type="match status" value="1"/>
</dbReference>
<dbReference type="InterPro" id="IPR000795">
    <property type="entry name" value="T_Tr_GTP-bd_dom"/>
</dbReference>
<dbReference type="GO" id="GO:0005829">
    <property type="term" value="C:cytosol"/>
    <property type="evidence" value="ECO:0007669"/>
    <property type="project" value="TreeGrafter"/>
</dbReference>
<dbReference type="InterPro" id="IPR000640">
    <property type="entry name" value="EFG_V-like"/>
</dbReference>
<dbReference type="InterPro" id="IPR020568">
    <property type="entry name" value="Ribosomal_Su5_D2-typ_SF"/>
</dbReference>
<dbReference type="STRING" id="487685.SAMN04488696_2868"/>
<dbReference type="CDD" id="cd16261">
    <property type="entry name" value="EF2_snRNP_III"/>
    <property type="match status" value="1"/>
</dbReference>
<keyword evidence="6 10" id="KW-0251">Elongation factor</keyword>
<dbReference type="Pfam" id="PF00009">
    <property type="entry name" value="GTP_EFTU"/>
    <property type="match status" value="1"/>
</dbReference>
<dbReference type="Pfam" id="PF03144">
    <property type="entry name" value="GTP_EFTU_D2"/>
    <property type="match status" value="1"/>
</dbReference>
<keyword evidence="13" id="KW-1185">Reference proteome</keyword>
<dbReference type="PRINTS" id="PR00315">
    <property type="entry name" value="ELONGATNFCT"/>
</dbReference>
<organism evidence="12 13">
    <name type="scientific">Methanolobus profundi</name>
    <dbReference type="NCBI Taxonomy" id="487685"/>
    <lineage>
        <taxon>Archaea</taxon>
        <taxon>Methanobacteriati</taxon>
        <taxon>Methanobacteriota</taxon>
        <taxon>Stenosarchaea group</taxon>
        <taxon>Methanomicrobia</taxon>
        <taxon>Methanosarcinales</taxon>
        <taxon>Methanosarcinaceae</taxon>
        <taxon>Methanolobus</taxon>
    </lineage>
</organism>
<dbReference type="SUPFAM" id="SSF52540">
    <property type="entry name" value="P-loop containing nucleoside triphosphate hydrolases"/>
    <property type="match status" value="1"/>
</dbReference>
<keyword evidence="8 10" id="KW-0342">GTP-binding</keyword>
<dbReference type="PANTHER" id="PTHR42908">
    <property type="entry name" value="TRANSLATION ELONGATION FACTOR-RELATED"/>
    <property type="match status" value="1"/>
</dbReference>
<dbReference type="AlphaFoldDB" id="A0A1I4UTT8"/>
<dbReference type="HAMAP" id="MF_00054_A">
    <property type="entry name" value="EF_G_EF_2_A"/>
    <property type="match status" value="1"/>
</dbReference>
<evidence type="ECO:0000313" key="13">
    <source>
        <dbReference type="Proteomes" id="UP000198535"/>
    </source>
</evidence>
<dbReference type="Pfam" id="PF03764">
    <property type="entry name" value="EFG_IV"/>
    <property type="match status" value="1"/>
</dbReference>
<dbReference type="RefSeq" id="WP_091938123.1">
    <property type="nucleotide sequence ID" value="NZ_FOUJ01000008.1"/>
</dbReference>
<dbReference type="CDD" id="cd16268">
    <property type="entry name" value="EF2_II"/>
    <property type="match status" value="1"/>
</dbReference>
<reference evidence="13" key="1">
    <citation type="submission" date="2016-10" db="EMBL/GenBank/DDBJ databases">
        <authorList>
            <person name="Varghese N."/>
            <person name="Submissions S."/>
        </authorList>
    </citation>
    <scope>NUCLEOTIDE SEQUENCE [LARGE SCALE GENOMIC DNA]</scope>
    <source>
        <strain evidence="13">Mob M</strain>
    </source>
</reference>
<dbReference type="GO" id="GO:1990904">
    <property type="term" value="C:ribonucleoprotein complex"/>
    <property type="evidence" value="ECO:0007669"/>
    <property type="project" value="TreeGrafter"/>
</dbReference>
<dbReference type="SMART" id="SM00838">
    <property type="entry name" value="EFG_C"/>
    <property type="match status" value="1"/>
</dbReference>
<evidence type="ECO:0000256" key="9">
    <source>
        <dbReference type="ARBA" id="ARBA00024731"/>
    </source>
</evidence>
<dbReference type="NCBIfam" id="TIGR00231">
    <property type="entry name" value="small_GTP"/>
    <property type="match status" value="1"/>
</dbReference>
<dbReference type="GO" id="GO:0003924">
    <property type="term" value="F:GTPase activity"/>
    <property type="evidence" value="ECO:0007669"/>
    <property type="project" value="InterPro"/>
</dbReference>
<evidence type="ECO:0000259" key="11">
    <source>
        <dbReference type="PROSITE" id="PS51722"/>
    </source>
</evidence>
<dbReference type="InterPro" id="IPR005517">
    <property type="entry name" value="Transl_elong_EFG/EF2_IV"/>
</dbReference>
<evidence type="ECO:0000256" key="2">
    <source>
        <dbReference type="ARBA" id="ARBA00005870"/>
    </source>
</evidence>
<proteinExistence type="inferred from homology"/>
<evidence type="ECO:0000256" key="3">
    <source>
        <dbReference type="ARBA" id="ARBA00017891"/>
    </source>
</evidence>
<sequence length="733" mass="80858">MARNDKMVDRVAALMSQPKMIRNIGIVAHIDHGKTTLSDNLLAGAGMLSKELAGNACWTDSDEEEQERGITIDSANVSMVHEYEDQEYLINLIDTPGHVDFGGDVTRAMRAVDGAVVVIDAVEGTMPQTETVLRQALKEHVKPVLFINKVDRLINELQVDGQEMQIRLGKLIDHVNKLIKGMNEERYKAGWRVDAAEGTVAFGSALYNWAISVPMMQKTGVTFQQIYDYNKADDPEKIRELADKCPLHEVLNDMVIRFLPSPLQAQEGRVNAIWHGDKETKIAKSMASADPQGDLAFMVTDITMDPHAGEVATGRLFSGSLKRGMEVYVSGTSRTNRIQQVGVFMGPKRLEVENIPAGNIAAVTGLRDAIVGSTVTTLEGMEPFESITHASEPVVTVAVEAKHMKDLPKLVEVLRQVAKEDPTLKITLDEETGEHLMAGMGELHLEVIAHRIERDKGVEITTTPPIVVYRETIRGHAGPVEGKSPNRHNRFYVEVEPLEEGVRDLIKAGEISMRMPEVERREKLMAAGLDKDEAKGIVDIFESNVYIDVTKGIQHLNETMELILEGFQEVMKAGPLSKEPCMGVKVKLVDAKLHEDAVHRGPAQVIPASRQGIQAAMLMADDTLLEPYQKVFIQVPQNNMGGATKEIQGRRGIIIDMTSEGDMTIIESRAPVSELFGFAGDIRSATEGRAMWSTEFSGFDTLPTNLTAEIVSGIRERKGLKKELPQASDYLSM</sequence>
<evidence type="ECO:0000313" key="12">
    <source>
        <dbReference type="EMBL" id="SFM92190.1"/>
    </source>
</evidence>
<evidence type="ECO:0000256" key="8">
    <source>
        <dbReference type="ARBA" id="ARBA00023134"/>
    </source>
</evidence>
<feature type="modified residue" description="Diphthamide" evidence="10">
    <location>
        <position position="599"/>
    </location>
</feature>
<feature type="binding site" evidence="10">
    <location>
        <begin position="28"/>
        <end position="35"/>
    </location>
    <ligand>
        <name>GTP</name>
        <dbReference type="ChEBI" id="CHEBI:37565"/>
    </ligand>
</feature>
<dbReference type="SMART" id="SM00889">
    <property type="entry name" value="EFG_IV"/>
    <property type="match status" value="1"/>
</dbReference>
<dbReference type="Gene3D" id="3.40.50.300">
    <property type="entry name" value="P-loop containing nucleotide triphosphate hydrolases"/>
    <property type="match status" value="1"/>
</dbReference>
<evidence type="ECO:0000256" key="6">
    <source>
        <dbReference type="ARBA" id="ARBA00022768"/>
    </source>
</evidence>
<dbReference type="InterPro" id="IPR004161">
    <property type="entry name" value="EFTu-like_2"/>
</dbReference>
<protein>
    <recommendedName>
        <fullName evidence="3 10">Elongation factor 2</fullName>
        <shortName evidence="10">EF-2</shortName>
    </recommendedName>
</protein>
<dbReference type="NCBIfam" id="TIGR00490">
    <property type="entry name" value="aEF-2"/>
    <property type="match status" value="1"/>
</dbReference>
<feature type="binding site" evidence="10">
    <location>
        <begin position="148"/>
        <end position="151"/>
    </location>
    <ligand>
        <name>GTP</name>
        <dbReference type="ChEBI" id="CHEBI:37565"/>
    </ligand>
</feature>
<comment type="function">
    <text evidence="9 10">Catalyzes the GTP-dependent ribosomal translocation step during translation elongation. During this step, the ribosome changes from the pre-translocational (PRE) to the post-translocational (POST) state as the newly formed A-site-bound peptidyl-tRNA and P-site-bound deacylated tRNA move to the P and E sites, respectively. Catalyzes the coordinated movement of the two tRNA molecules, the mRNA and conformational changes in the ribosome.</text>
</comment>
<evidence type="ECO:0000256" key="7">
    <source>
        <dbReference type="ARBA" id="ARBA00022917"/>
    </source>
</evidence>
<dbReference type="InterPro" id="IPR005225">
    <property type="entry name" value="Small_GTP-bd"/>
</dbReference>
<comment type="similarity">
    <text evidence="2 10">Belongs to the TRAFAC class translation factor GTPase superfamily. Classic translation factor GTPase family. EF-G/EF-2 subfamily.</text>
</comment>
<evidence type="ECO:0000256" key="1">
    <source>
        <dbReference type="ARBA" id="ARBA00004496"/>
    </source>
</evidence>
<dbReference type="FunFam" id="3.30.70.240:FF:000010">
    <property type="entry name" value="Elongation factor 2"/>
    <property type="match status" value="1"/>
</dbReference>
<dbReference type="InterPro" id="IPR027417">
    <property type="entry name" value="P-loop_NTPase"/>
</dbReference>
<dbReference type="OrthoDB" id="6290at2157"/>
<gene>
    <name evidence="10" type="primary">fusA</name>
    <name evidence="12" type="ORF">SAMN04488696_2868</name>
</gene>
<evidence type="ECO:0000256" key="5">
    <source>
        <dbReference type="ARBA" id="ARBA00022741"/>
    </source>
</evidence>
<dbReference type="Gene3D" id="3.30.70.240">
    <property type="match status" value="1"/>
</dbReference>
<dbReference type="SUPFAM" id="SSF50447">
    <property type="entry name" value="Translation proteins"/>
    <property type="match status" value="1"/>
</dbReference>
<dbReference type="Gene3D" id="2.40.30.10">
    <property type="entry name" value="Translation factors"/>
    <property type="match status" value="1"/>
</dbReference>